<dbReference type="Gene3D" id="2.115.10.20">
    <property type="entry name" value="Glycosyl hydrolase domain, family 43"/>
    <property type="match status" value="1"/>
</dbReference>
<comment type="caution">
    <text evidence="5">The sequence shown here is derived from an EMBL/GenBank/DDBJ whole genome shotgun (WGS) entry which is preliminary data.</text>
</comment>
<proteinExistence type="inferred from homology"/>
<evidence type="ECO:0000256" key="1">
    <source>
        <dbReference type="ARBA" id="ARBA00009902"/>
    </source>
</evidence>
<gene>
    <name evidence="5" type="ORF">ACFOMP_00350</name>
</gene>
<dbReference type="RefSeq" id="WP_379027390.1">
    <property type="nucleotide sequence ID" value="NZ_JBHRXE010000001.1"/>
</dbReference>
<dbReference type="CDD" id="cd18609">
    <property type="entry name" value="GH32-like"/>
    <property type="match status" value="1"/>
</dbReference>
<dbReference type="InterPro" id="IPR023296">
    <property type="entry name" value="Glyco_hydro_beta-prop_sf"/>
</dbReference>
<evidence type="ECO:0000313" key="5">
    <source>
        <dbReference type="EMBL" id="MFC3567904.1"/>
    </source>
</evidence>
<dbReference type="SUPFAM" id="SSF75005">
    <property type="entry name" value="Arabinanase/levansucrase/invertase"/>
    <property type="match status" value="1"/>
</dbReference>
<evidence type="ECO:0000256" key="2">
    <source>
        <dbReference type="ARBA" id="ARBA00022801"/>
    </source>
</evidence>
<dbReference type="Pfam" id="PF00251">
    <property type="entry name" value="Glyco_hydro_32N"/>
    <property type="match status" value="1"/>
</dbReference>
<protein>
    <recommendedName>
        <fullName evidence="4">Glycosyl hydrolase family 32 N-terminal domain-containing protein</fullName>
    </recommendedName>
</protein>
<keyword evidence="3" id="KW-0326">Glycosidase</keyword>
<reference evidence="6" key="1">
    <citation type="journal article" date="2019" name="Int. J. Syst. Evol. Microbiol.">
        <title>The Global Catalogue of Microorganisms (GCM) 10K type strain sequencing project: providing services to taxonomists for standard genome sequencing and annotation.</title>
        <authorList>
            <consortium name="The Broad Institute Genomics Platform"/>
            <consortium name="The Broad Institute Genome Sequencing Center for Infectious Disease"/>
            <person name="Wu L."/>
            <person name="Ma J."/>
        </authorList>
    </citation>
    <scope>NUCLEOTIDE SEQUENCE [LARGE SCALE GENOMIC DNA]</scope>
    <source>
        <strain evidence="6">VKM B-3226</strain>
    </source>
</reference>
<comment type="similarity">
    <text evidence="1">Belongs to the glycosyl hydrolase 32 family.</text>
</comment>
<dbReference type="InterPro" id="IPR001362">
    <property type="entry name" value="Glyco_hydro_32"/>
</dbReference>
<evidence type="ECO:0000256" key="3">
    <source>
        <dbReference type="ARBA" id="ARBA00023295"/>
    </source>
</evidence>
<dbReference type="InterPro" id="IPR013148">
    <property type="entry name" value="Glyco_hydro_32_N"/>
</dbReference>
<organism evidence="5 6">
    <name type="scientific">Paracoccus simplex</name>
    <dbReference type="NCBI Taxonomy" id="2086346"/>
    <lineage>
        <taxon>Bacteria</taxon>
        <taxon>Pseudomonadati</taxon>
        <taxon>Pseudomonadota</taxon>
        <taxon>Alphaproteobacteria</taxon>
        <taxon>Rhodobacterales</taxon>
        <taxon>Paracoccaceae</taxon>
        <taxon>Paracoccus</taxon>
    </lineage>
</organism>
<evidence type="ECO:0000259" key="4">
    <source>
        <dbReference type="Pfam" id="PF00251"/>
    </source>
</evidence>
<sequence length="514" mass="57773">MYASHGFLRSDIGDVDVVFHEGIYHLFHLVLPNHDFIAHAVSSDGLSWRRVKNAFFVGDPGAWDDDMLWTMHVTPDPDRPGQWRMFYTGLTRAEYGRVQRVGMARSPDLYTWTRCGAPYPLEIGGPHYESGTDEGRCWVSFRDPFFFHEPGSDTRLLLAAARAKDGPVIRRGCVGLAREVAPDRFEFGPPLHRPGLYDDIEVPNLFHFHGRYYLMGSIREDTRIHYWYADDIEGPYENFSDDVLLPHGNYAGRICRAGDRLLLFSFFSKTELLINGHEFIKRLLPPPKEIVALPDGRLRLKSFHGFDALVTDRLAFDSAAECRLLCGNPTARAETRGERLFIGSRSGFEAFLLPGQHDEFRLRAELTIEGPGKTGLILRASDEGDGYHLSLDCMNGIAQMRAWGANPTPEFEHAFRYKPLQEARFRGAAQGPWRIELVAHGTYLELSIDGHVVLSLVDDSFLTGAVGFWTESAVLGLREVTLETLSRPVSEHAPEMVYTTTQAPEMLAAAGAGE</sequence>
<keyword evidence="2" id="KW-0378">Hydrolase</keyword>
<dbReference type="Gene3D" id="2.60.120.560">
    <property type="entry name" value="Exo-inulinase, domain 1"/>
    <property type="match status" value="1"/>
</dbReference>
<dbReference type="SMART" id="SM00640">
    <property type="entry name" value="Glyco_32"/>
    <property type="match status" value="1"/>
</dbReference>
<name>A0ABV7RX94_9RHOB</name>
<dbReference type="Proteomes" id="UP001595596">
    <property type="component" value="Unassembled WGS sequence"/>
</dbReference>
<feature type="domain" description="Glycosyl hydrolase family 32 N-terminal" evidence="4">
    <location>
        <begin position="17"/>
        <end position="166"/>
    </location>
</feature>
<accession>A0ABV7RX94</accession>
<dbReference type="EMBL" id="JBHRXE010000001">
    <property type="protein sequence ID" value="MFC3567904.1"/>
    <property type="molecule type" value="Genomic_DNA"/>
</dbReference>
<keyword evidence="6" id="KW-1185">Reference proteome</keyword>
<evidence type="ECO:0000313" key="6">
    <source>
        <dbReference type="Proteomes" id="UP001595596"/>
    </source>
</evidence>